<protein>
    <submittedName>
        <fullName evidence="7">Molybdate ABC transporter substrate-binding protein</fullName>
    </submittedName>
</protein>
<evidence type="ECO:0000256" key="2">
    <source>
        <dbReference type="ARBA" id="ARBA00022505"/>
    </source>
</evidence>
<keyword evidence="6" id="KW-1133">Transmembrane helix</keyword>
<dbReference type="RefSeq" id="WP_155083269.1">
    <property type="nucleotide sequence ID" value="NZ_WMIA01000004.1"/>
</dbReference>
<comment type="similarity">
    <text evidence="1">Belongs to the bacterial solute-binding protein ModA family.</text>
</comment>
<evidence type="ECO:0000313" key="8">
    <source>
        <dbReference type="Proteomes" id="UP000437131"/>
    </source>
</evidence>
<dbReference type="InterPro" id="IPR041879">
    <property type="entry name" value="YvgL-like_PBP2"/>
</dbReference>
<organism evidence="7 8">
    <name type="scientific">Cyanobacterium aponinum 0216</name>
    <dbReference type="NCBI Taxonomy" id="2676140"/>
    <lineage>
        <taxon>Bacteria</taxon>
        <taxon>Bacillati</taxon>
        <taxon>Cyanobacteriota</taxon>
        <taxon>Cyanophyceae</taxon>
        <taxon>Oscillatoriophycideae</taxon>
        <taxon>Chroococcales</taxon>
        <taxon>Geminocystaceae</taxon>
        <taxon>Cyanobacterium</taxon>
    </lineage>
</organism>
<evidence type="ECO:0000256" key="4">
    <source>
        <dbReference type="ARBA" id="ARBA00022729"/>
    </source>
</evidence>
<gene>
    <name evidence="7" type="primary">modA</name>
    <name evidence="7" type="ORF">GGC33_05385</name>
</gene>
<accession>A0A844GP43</accession>
<feature type="binding site" evidence="5">
    <location>
        <position position="164"/>
    </location>
    <ligand>
        <name>molybdate</name>
        <dbReference type="ChEBI" id="CHEBI:36264"/>
    </ligand>
</feature>
<feature type="binding site" evidence="5">
    <location>
        <position position="79"/>
    </location>
    <ligand>
        <name>molybdate</name>
        <dbReference type="ChEBI" id="CHEBI:36264"/>
    </ligand>
</feature>
<dbReference type="NCBIfam" id="TIGR01256">
    <property type="entry name" value="modA"/>
    <property type="match status" value="1"/>
</dbReference>
<keyword evidence="3 5" id="KW-0479">Metal-binding</keyword>
<evidence type="ECO:0000256" key="3">
    <source>
        <dbReference type="ARBA" id="ARBA00022723"/>
    </source>
</evidence>
<dbReference type="GO" id="GO:1901359">
    <property type="term" value="F:tungstate binding"/>
    <property type="evidence" value="ECO:0007669"/>
    <property type="project" value="UniProtKB-ARBA"/>
</dbReference>
<dbReference type="SUPFAM" id="SSF53850">
    <property type="entry name" value="Periplasmic binding protein-like II"/>
    <property type="match status" value="1"/>
</dbReference>
<keyword evidence="6" id="KW-0812">Transmembrane</keyword>
<dbReference type="AlphaFoldDB" id="A0A844GP43"/>
<proteinExistence type="inferred from homology"/>
<dbReference type="Pfam" id="PF13531">
    <property type="entry name" value="SBP_bac_11"/>
    <property type="match status" value="1"/>
</dbReference>
<dbReference type="PANTHER" id="PTHR30632">
    <property type="entry name" value="MOLYBDATE-BINDING PERIPLASMIC PROTEIN"/>
    <property type="match status" value="1"/>
</dbReference>
<feature type="binding site" evidence="5">
    <location>
        <position position="209"/>
    </location>
    <ligand>
        <name>molybdate</name>
        <dbReference type="ChEBI" id="CHEBI:36264"/>
    </ligand>
</feature>
<comment type="caution">
    <text evidence="7">The sequence shown here is derived from an EMBL/GenBank/DDBJ whole genome shotgun (WGS) entry which is preliminary data.</text>
</comment>
<dbReference type="PIRSF" id="PIRSF004846">
    <property type="entry name" value="ModA"/>
    <property type="match status" value="1"/>
</dbReference>
<keyword evidence="2 5" id="KW-0500">Molybdenum</keyword>
<dbReference type="InterPro" id="IPR050682">
    <property type="entry name" value="ModA/WtpA"/>
</dbReference>
<feature type="binding site" evidence="5">
    <location>
        <position position="191"/>
    </location>
    <ligand>
        <name>molybdate</name>
        <dbReference type="ChEBI" id="CHEBI:36264"/>
    </ligand>
</feature>
<dbReference type="GO" id="GO:0030973">
    <property type="term" value="F:molybdate ion binding"/>
    <property type="evidence" value="ECO:0007669"/>
    <property type="project" value="TreeGrafter"/>
</dbReference>
<keyword evidence="4" id="KW-0732">Signal</keyword>
<evidence type="ECO:0000313" key="7">
    <source>
        <dbReference type="EMBL" id="MTF38354.1"/>
    </source>
</evidence>
<evidence type="ECO:0000256" key="5">
    <source>
        <dbReference type="PIRSR" id="PIRSR004846-1"/>
    </source>
</evidence>
<dbReference type="GO" id="GO:0046872">
    <property type="term" value="F:metal ion binding"/>
    <property type="evidence" value="ECO:0007669"/>
    <property type="project" value="UniProtKB-KW"/>
</dbReference>
<dbReference type="Gene3D" id="3.40.190.10">
    <property type="entry name" value="Periplasmic binding protein-like II"/>
    <property type="match status" value="2"/>
</dbReference>
<dbReference type="PANTHER" id="PTHR30632:SF0">
    <property type="entry name" value="SULFATE-BINDING PROTEIN"/>
    <property type="match status" value="1"/>
</dbReference>
<sequence>MGLRENWLIFFSVIICFSLLKIDFYGLDDKQSNKINLGNSATQITVSCAASLKNIMEEIKPLYEQKYSQTQLIYNFGSSGSLQRQIEQGAPVDVFISAANKQINALEKKGLLLEGTRYDLVSNKIVLIVPKNHNKNKVNITNFTDLTNTNITKIALGEPQSVPAGKYAQEVLHYYKITEQINAKAVYGKDVRQVLNYVATGNVDAGIVYLTDAKIEDEVKVVTTAPSGSHSPVVYPIAVVKDSKNPQESKQLINFLSASEIQTIFTKYGFSK</sequence>
<feature type="binding site" evidence="5">
    <location>
        <position position="51"/>
    </location>
    <ligand>
        <name>molybdate</name>
        <dbReference type="ChEBI" id="CHEBI:36264"/>
    </ligand>
</feature>
<evidence type="ECO:0000256" key="6">
    <source>
        <dbReference type="SAM" id="Phobius"/>
    </source>
</evidence>
<dbReference type="InterPro" id="IPR005950">
    <property type="entry name" value="ModA"/>
</dbReference>
<evidence type="ECO:0000256" key="1">
    <source>
        <dbReference type="ARBA" id="ARBA00009175"/>
    </source>
</evidence>
<feature type="transmembrane region" description="Helical" evidence="6">
    <location>
        <begin position="7"/>
        <end position="27"/>
    </location>
</feature>
<dbReference type="Proteomes" id="UP000437131">
    <property type="component" value="Unassembled WGS sequence"/>
</dbReference>
<reference evidence="7 8" key="1">
    <citation type="submission" date="2019-11" db="EMBL/GenBank/DDBJ databases">
        <title>Isolation of a new High Light Tolerant Cyanobacteria.</title>
        <authorList>
            <person name="Dobson Z."/>
            <person name="Vaughn N."/>
            <person name="Vaughn M."/>
            <person name="Fromme P."/>
            <person name="Mazor Y."/>
        </authorList>
    </citation>
    <scope>NUCLEOTIDE SEQUENCE [LARGE SCALE GENOMIC DNA]</scope>
    <source>
        <strain evidence="7 8">0216</strain>
    </source>
</reference>
<name>A0A844GP43_9CHRO</name>
<dbReference type="CDD" id="cd13537">
    <property type="entry name" value="PBP2_YvgL_like"/>
    <property type="match status" value="1"/>
</dbReference>
<dbReference type="FunFam" id="3.40.190.10:FF:000035">
    <property type="entry name" value="Molybdate ABC transporter substrate-binding protein"/>
    <property type="match status" value="1"/>
</dbReference>
<dbReference type="GO" id="GO:0015689">
    <property type="term" value="P:molybdate ion transport"/>
    <property type="evidence" value="ECO:0007669"/>
    <property type="project" value="InterPro"/>
</dbReference>
<keyword evidence="6" id="KW-0472">Membrane</keyword>
<dbReference type="EMBL" id="WMIA01000004">
    <property type="protein sequence ID" value="MTF38354.1"/>
    <property type="molecule type" value="Genomic_DNA"/>
</dbReference>